<feature type="transmembrane region" description="Helical" evidence="1">
    <location>
        <begin position="234"/>
        <end position="256"/>
    </location>
</feature>
<keyword evidence="1" id="KW-0812">Transmembrane</keyword>
<dbReference type="Proteomes" id="UP000229896">
    <property type="component" value="Unassembled WGS sequence"/>
</dbReference>
<accession>A0A2M6YCF2</accession>
<name>A0A2M6YCF2_9BACT</name>
<keyword evidence="1" id="KW-0472">Membrane</keyword>
<comment type="caution">
    <text evidence="2">The sequence shown here is derived from an EMBL/GenBank/DDBJ whole genome shotgun (WGS) entry which is preliminary data.</text>
</comment>
<feature type="transmembrane region" description="Helical" evidence="1">
    <location>
        <begin position="169"/>
        <end position="188"/>
    </location>
</feature>
<reference evidence="3" key="1">
    <citation type="submission" date="2017-09" db="EMBL/GenBank/DDBJ databases">
        <title>Depth-based differentiation of microbial function through sediment-hosted aquifers and enrichment of novel symbionts in the deep terrestrial subsurface.</title>
        <authorList>
            <person name="Probst A.J."/>
            <person name="Ladd B."/>
            <person name="Jarett J.K."/>
            <person name="Geller-Mcgrath D.E."/>
            <person name="Sieber C.M.K."/>
            <person name="Emerson J.B."/>
            <person name="Anantharaman K."/>
            <person name="Thomas B.C."/>
            <person name="Malmstrom R."/>
            <person name="Stieglmeier M."/>
            <person name="Klingl A."/>
            <person name="Woyke T."/>
            <person name="Ryan C.M."/>
            <person name="Banfield J.F."/>
        </authorList>
    </citation>
    <scope>NUCLEOTIDE SEQUENCE [LARGE SCALE GENOMIC DNA]</scope>
</reference>
<organism evidence="2 3">
    <name type="scientific">Candidatus Berkelbacteria bacterium CG08_land_8_20_14_0_20_39_8</name>
    <dbReference type="NCBI Taxonomy" id="1974511"/>
    <lineage>
        <taxon>Bacteria</taxon>
        <taxon>Candidatus Berkelbacteria</taxon>
    </lineage>
</organism>
<evidence type="ECO:0000313" key="2">
    <source>
        <dbReference type="EMBL" id="PIU24369.1"/>
    </source>
</evidence>
<feature type="transmembrane region" description="Helical" evidence="1">
    <location>
        <begin position="200"/>
        <end position="222"/>
    </location>
</feature>
<keyword evidence="1" id="KW-1133">Transmembrane helix</keyword>
<sequence length="260" mass="29573">MEICDKDLWHYTTILMEHFVKYLRYLKFPFSPEVFLHYRSAIGFFLIVVILSFVIDFFLSHSFLGSKYRFFLAPGVIIHEMSHGFACIFTGAKVSEMALFEKDGGHVKHTRPRIPVIGPAIISLAPLIAGILIIYLTSKYLNSAEYNPFNKGYGVNSLLEANINFAKNLLHLSIRNWILLYIVISVAVTMTPSRQDFSNAFFPLLFLMLIFLIVSKLTHILLPVSSFNLLLLSVINLLILMLVLSIIVFVISNFFLGAKT</sequence>
<protein>
    <submittedName>
        <fullName evidence="2">Uncharacterized protein</fullName>
    </submittedName>
</protein>
<feature type="transmembrane region" description="Helical" evidence="1">
    <location>
        <begin position="36"/>
        <end position="59"/>
    </location>
</feature>
<feature type="transmembrane region" description="Helical" evidence="1">
    <location>
        <begin position="116"/>
        <end position="136"/>
    </location>
</feature>
<gene>
    <name evidence="2" type="ORF">COT12_01405</name>
</gene>
<dbReference type="AlphaFoldDB" id="A0A2M6YCF2"/>
<evidence type="ECO:0000313" key="3">
    <source>
        <dbReference type="Proteomes" id="UP000229896"/>
    </source>
</evidence>
<dbReference type="EMBL" id="PEXI01000047">
    <property type="protein sequence ID" value="PIU24369.1"/>
    <property type="molecule type" value="Genomic_DNA"/>
</dbReference>
<proteinExistence type="predicted"/>
<evidence type="ECO:0000256" key="1">
    <source>
        <dbReference type="SAM" id="Phobius"/>
    </source>
</evidence>